<evidence type="ECO:0000256" key="2">
    <source>
        <dbReference type="SAM" id="MobiDB-lite"/>
    </source>
</evidence>
<dbReference type="Proteomes" id="UP000694701">
    <property type="component" value="Unplaced"/>
</dbReference>
<comment type="similarity">
    <text evidence="1">Belongs to the FAM168 family.</text>
</comment>
<protein>
    <submittedName>
        <fullName evidence="3">Family with sequence similarity 168 member A</fullName>
    </submittedName>
</protein>
<evidence type="ECO:0000313" key="3">
    <source>
        <dbReference type="Ensembl" id="ENSCCRP00020105716.1"/>
    </source>
</evidence>
<accession>A0A8C2K8S0</accession>
<reference evidence="3" key="1">
    <citation type="submission" date="2025-08" db="UniProtKB">
        <authorList>
            <consortium name="Ensembl"/>
        </authorList>
    </citation>
    <scope>IDENTIFICATION</scope>
</reference>
<feature type="compositionally biased region" description="Polar residues" evidence="2">
    <location>
        <begin position="89"/>
        <end position="100"/>
    </location>
</feature>
<dbReference type="InterPro" id="IPR029247">
    <property type="entry name" value="FAM168A/MANI"/>
</dbReference>
<name>A0A8C2K8S0_CYPCA</name>
<sequence length="290" mass="31460">MHTPVLGRFPSYPSPCHQSHWHTEEDIGAERRGDCVLVRGAPSSTSSSRFAYPFFLPPSFAFPSLRMASGHSTDKFSFLYPTDTSQNVKSKNRLSSTMNPVYSPVQPGTPYGNPKNMAYTGYPGGYPTTAPTYTANLYQTGSPGYPPGYTAGTPYKVPPTQTNGAPPPYSPSPNPYQTAMYPIRSAYPQQNLYAQGAYYTQPMYAAQPHVIHHTTVVQPNSIPSAIYPAPVPAPRSNSMAMGMMAGTTMAMSAGTLLTTPQHTQIGAHPVTVPTYRPQGTPGYSYVPPHW</sequence>
<proteinExistence type="inferred from homology"/>
<dbReference type="Pfam" id="PF14944">
    <property type="entry name" value="TCRP1"/>
    <property type="match status" value="1"/>
</dbReference>
<organism evidence="3 4">
    <name type="scientific">Cyprinus carpio</name>
    <name type="common">Common carp</name>
    <dbReference type="NCBI Taxonomy" id="7962"/>
    <lineage>
        <taxon>Eukaryota</taxon>
        <taxon>Metazoa</taxon>
        <taxon>Chordata</taxon>
        <taxon>Craniata</taxon>
        <taxon>Vertebrata</taxon>
        <taxon>Euteleostomi</taxon>
        <taxon>Actinopterygii</taxon>
        <taxon>Neopterygii</taxon>
        <taxon>Teleostei</taxon>
        <taxon>Ostariophysi</taxon>
        <taxon>Cypriniformes</taxon>
        <taxon>Cyprinidae</taxon>
        <taxon>Cyprininae</taxon>
        <taxon>Cyprinus</taxon>
    </lineage>
</organism>
<dbReference type="PANTHER" id="PTHR31844">
    <property type="entry name" value="MYELIN-ASSOCIATED NEURITE-OUTGROWTH INHIBITOR-RELATED"/>
    <property type="match status" value="1"/>
</dbReference>
<dbReference type="Ensembl" id="ENSCCRT00020115467.1">
    <property type="protein sequence ID" value="ENSCCRP00020105716.1"/>
    <property type="gene ID" value="ENSCCRG00020048218.1"/>
</dbReference>
<evidence type="ECO:0000313" key="4">
    <source>
        <dbReference type="Proteomes" id="UP000694701"/>
    </source>
</evidence>
<evidence type="ECO:0000256" key="1">
    <source>
        <dbReference type="ARBA" id="ARBA00005357"/>
    </source>
</evidence>
<feature type="region of interest" description="Disordered" evidence="2">
    <location>
        <begin position="89"/>
        <end position="108"/>
    </location>
</feature>
<dbReference type="AlphaFoldDB" id="A0A8C2K8S0"/>